<comment type="caution">
    <text evidence="1">The sequence shown here is derived from an EMBL/GenBank/DDBJ whole genome shotgun (WGS) entry which is preliminary data.</text>
</comment>
<dbReference type="RefSeq" id="WP_276269456.1">
    <property type="nucleotide sequence ID" value="NZ_JARJLM010000717.1"/>
</dbReference>
<evidence type="ECO:0000313" key="2">
    <source>
        <dbReference type="Proteomes" id="UP001216674"/>
    </source>
</evidence>
<dbReference type="Proteomes" id="UP001216674">
    <property type="component" value="Unassembled WGS sequence"/>
</dbReference>
<protein>
    <submittedName>
        <fullName evidence="1">Uncharacterized protein</fullName>
    </submittedName>
</protein>
<gene>
    <name evidence="1" type="ORF">P3W85_44085</name>
</gene>
<sequence length="83" mass="9583">MTPSTIIDERQRQGTGLRHRCKRSLAFAVGASAAVTTKMGRKASQISLRGLPVFDCERQSQFRLKSRQRDDERHYLSCLNFRR</sequence>
<proteinExistence type="predicted"/>
<accession>A0ABT6B4R1</accession>
<organism evidence="1 2">
    <name type="scientific">Cupriavidus basilensis</name>
    <dbReference type="NCBI Taxonomy" id="68895"/>
    <lineage>
        <taxon>Bacteria</taxon>
        <taxon>Pseudomonadati</taxon>
        <taxon>Pseudomonadota</taxon>
        <taxon>Betaproteobacteria</taxon>
        <taxon>Burkholderiales</taxon>
        <taxon>Burkholderiaceae</taxon>
        <taxon>Cupriavidus</taxon>
    </lineage>
</organism>
<dbReference type="EMBL" id="JARJLM010000717">
    <property type="protein sequence ID" value="MDF3839869.1"/>
    <property type="molecule type" value="Genomic_DNA"/>
</dbReference>
<keyword evidence="2" id="KW-1185">Reference proteome</keyword>
<reference evidence="1 2" key="1">
    <citation type="submission" date="2023-03" db="EMBL/GenBank/DDBJ databases">
        <title>Draft assemblies of triclosan tolerant bacteria isolated from returned activated sludge.</title>
        <authorList>
            <person name="Van Hamelsveld S."/>
        </authorList>
    </citation>
    <scope>NUCLEOTIDE SEQUENCE [LARGE SCALE GENOMIC DNA]</scope>
    <source>
        <strain evidence="1 2">GW210010_S58</strain>
    </source>
</reference>
<name>A0ABT6B4R1_9BURK</name>
<evidence type="ECO:0000313" key="1">
    <source>
        <dbReference type="EMBL" id="MDF3839869.1"/>
    </source>
</evidence>